<evidence type="ECO:0000259" key="2">
    <source>
        <dbReference type="Pfam" id="PF00561"/>
    </source>
</evidence>
<reference evidence="3" key="1">
    <citation type="submission" date="2023-04" db="EMBL/GenBank/DDBJ databases">
        <title>Sphingomonas sp. MAHUQ-71 isolated from rice field.</title>
        <authorList>
            <person name="Huq M.A."/>
        </authorList>
    </citation>
    <scope>NUCLEOTIDE SEQUENCE</scope>
    <source>
        <strain evidence="3">MAHUQ-71</strain>
    </source>
</reference>
<evidence type="ECO:0000256" key="1">
    <source>
        <dbReference type="SAM" id="SignalP"/>
    </source>
</evidence>
<feature type="domain" description="AB hydrolase-1" evidence="2">
    <location>
        <begin position="46"/>
        <end position="191"/>
    </location>
</feature>
<dbReference type="PRINTS" id="PR00111">
    <property type="entry name" value="ABHYDROLASE"/>
</dbReference>
<dbReference type="RefSeq" id="WP_281046291.1">
    <property type="nucleotide sequence ID" value="NZ_JARYGZ010000005.1"/>
</dbReference>
<keyword evidence="3" id="KW-0378">Hydrolase</keyword>
<dbReference type="PANTHER" id="PTHR43798">
    <property type="entry name" value="MONOACYLGLYCEROL LIPASE"/>
    <property type="match status" value="1"/>
</dbReference>
<comment type="caution">
    <text evidence="3">The sequence shown here is derived from an EMBL/GenBank/DDBJ whole genome shotgun (WGS) entry which is preliminary data.</text>
</comment>
<dbReference type="Gene3D" id="3.40.50.1820">
    <property type="entry name" value="alpha/beta hydrolase"/>
    <property type="match status" value="1"/>
</dbReference>
<dbReference type="EMBL" id="JARYGZ010000005">
    <property type="protein sequence ID" value="MDH7640944.1"/>
    <property type="molecule type" value="Genomic_DNA"/>
</dbReference>
<name>A0ABT6N758_9SPHN</name>
<keyword evidence="4" id="KW-1185">Reference proteome</keyword>
<dbReference type="InterPro" id="IPR029058">
    <property type="entry name" value="AB_hydrolase_fold"/>
</dbReference>
<dbReference type="SUPFAM" id="SSF53474">
    <property type="entry name" value="alpha/beta-Hydrolases"/>
    <property type="match status" value="1"/>
</dbReference>
<proteinExistence type="predicted"/>
<evidence type="ECO:0000313" key="3">
    <source>
        <dbReference type="EMBL" id="MDH7640944.1"/>
    </source>
</evidence>
<dbReference type="Proteomes" id="UP001160625">
    <property type="component" value="Unassembled WGS sequence"/>
</dbReference>
<feature type="chain" id="PRO_5045643926" evidence="1">
    <location>
        <begin position="28"/>
        <end position="297"/>
    </location>
</feature>
<sequence length="297" mass="31201">MSFPFVARLAALAMVPYLLSHPAPSHAEAPAADRIAVTVAGEGPDVILIPGLASSAHVWDATVAALSPHYRVHVVQVAGFAGTPAGANASGPVMMPVIEAIHAYIAASHLKAPAVIGHSMGGLMAMKLAIDHPADVGRLMIVDSLPFFGEKEGPQATVAQVEPQAAAMRARLLGSTQEAYAGFEPMVMKRLVKSDGPAAQAAIAAAAASDHRVVAQAMYDDFTTDLRPDLAQITQPLTMLYPWDAATGAPQAMFDQLYTSAYAPLKQAKVQRIDGSFHFIMIDQPAAFQAAVEAFLK</sequence>
<dbReference type="Pfam" id="PF00561">
    <property type="entry name" value="Abhydrolase_1"/>
    <property type="match status" value="1"/>
</dbReference>
<feature type="signal peptide" evidence="1">
    <location>
        <begin position="1"/>
        <end position="27"/>
    </location>
</feature>
<protein>
    <submittedName>
        <fullName evidence="3">Alpha/beta hydrolase</fullName>
    </submittedName>
</protein>
<accession>A0ABT6N758</accession>
<dbReference type="InterPro" id="IPR000073">
    <property type="entry name" value="AB_hydrolase_1"/>
</dbReference>
<dbReference type="GO" id="GO:0016787">
    <property type="term" value="F:hydrolase activity"/>
    <property type="evidence" value="ECO:0007669"/>
    <property type="project" value="UniProtKB-KW"/>
</dbReference>
<gene>
    <name evidence="3" type="ORF">QGN17_19580</name>
</gene>
<evidence type="ECO:0000313" key="4">
    <source>
        <dbReference type="Proteomes" id="UP001160625"/>
    </source>
</evidence>
<keyword evidence="1" id="KW-0732">Signal</keyword>
<dbReference type="InterPro" id="IPR050266">
    <property type="entry name" value="AB_hydrolase_sf"/>
</dbReference>
<organism evidence="3 4">
    <name type="scientific">Sphingomonas oryzagri</name>
    <dbReference type="NCBI Taxonomy" id="3042314"/>
    <lineage>
        <taxon>Bacteria</taxon>
        <taxon>Pseudomonadati</taxon>
        <taxon>Pseudomonadota</taxon>
        <taxon>Alphaproteobacteria</taxon>
        <taxon>Sphingomonadales</taxon>
        <taxon>Sphingomonadaceae</taxon>
        <taxon>Sphingomonas</taxon>
    </lineage>
</organism>